<comment type="caution">
    <text evidence="2">The sequence shown here is derived from an EMBL/GenBank/DDBJ whole genome shotgun (WGS) entry which is preliminary data.</text>
</comment>
<evidence type="ECO:0000313" key="2">
    <source>
        <dbReference type="EMBL" id="KAG0313853.1"/>
    </source>
</evidence>
<dbReference type="Proteomes" id="UP000823405">
    <property type="component" value="Unassembled WGS sequence"/>
</dbReference>
<evidence type="ECO:0000313" key="3">
    <source>
        <dbReference type="Proteomes" id="UP000823405"/>
    </source>
</evidence>
<name>A0A9P6RBK7_9FUNG</name>
<reference evidence="2" key="1">
    <citation type="journal article" date="2020" name="Fungal Divers.">
        <title>Resolving the Mortierellaceae phylogeny through synthesis of multi-gene phylogenetics and phylogenomics.</title>
        <authorList>
            <person name="Vandepol N."/>
            <person name="Liber J."/>
            <person name="Desiro A."/>
            <person name="Na H."/>
            <person name="Kennedy M."/>
            <person name="Barry K."/>
            <person name="Grigoriev I.V."/>
            <person name="Miller A.N."/>
            <person name="O'Donnell K."/>
            <person name="Stajich J.E."/>
            <person name="Bonito G."/>
        </authorList>
    </citation>
    <scope>NUCLEOTIDE SEQUENCE</scope>
    <source>
        <strain evidence="2">NVP60</strain>
    </source>
</reference>
<keyword evidence="3" id="KW-1185">Reference proteome</keyword>
<feature type="compositionally biased region" description="Acidic residues" evidence="1">
    <location>
        <begin position="122"/>
        <end position="132"/>
    </location>
</feature>
<dbReference type="AlphaFoldDB" id="A0A9P6RBK7"/>
<accession>A0A9P6RBK7</accession>
<protein>
    <submittedName>
        <fullName evidence="2">Uncharacterized protein</fullName>
    </submittedName>
</protein>
<gene>
    <name evidence="2" type="ORF">BGZ97_009834</name>
</gene>
<evidence type="ECO:0000256" key="1">
    <source>
        <dbReference type="SAM" id="MobiDB-lite"/>
    </source>
</evidence>
<proteinExistence type="predicted"/>
<sequence length="330" mass="37531">MSLVFSLGRHHHISSLDVGTLDANTKRVFLDNPGAQQEVVECIKESSRLAVDLKREAQRLMGQFLGKFRTRIDAEVAKARGQKKNGERLSVSERLKARWDALLHEEREILYYLVGNTRPKEEGDEEDIEENQDGVGGGDSEDGESKYTQFLRSFMTYMYSRNPPKATKVGGAVDAFINILAGMDLLNISHTRGELNKTMIFTPTNLVRPVAGQLAAELMYQDGGNLLHDKICAIKGLEGVDYRIQEDRTAIENYIALYDLILNRWRSLDAIRGHRQMVKETKPKDYPAKGYLPRGSIRTEGFRVQILAFKIREQQDARYKRLPQEDLPSD</sequence>
<dbReference type="OrthoDB" id="2446171at2759"/>
<dbReference type="EMBL" id="JAAAIN010000485">
    <property type="protein sequence ID" value="KAG0313853.1"/>
    <property type="molecule type" value="Genomic_DNA"/>
</dbReference>
<organism evidence="2 3">
    <name type="scientific">Linnemannia gamsii</name>
    <dbReference type="NCBI Taxonomy" id="64522"/>
    <lineage>
        <taxon>Eukaryota</taxon>
        <taxon>Fungi</taxon>
        <taxon>Fungi incertae sedis</taxon>
        <taxon>Mucoromycota</taxon>
        <taxon>Mortierellomycotina</taxon>
        <taxon>Mortierellomycetes</taxon>
        <taxon>Mortierellales</taxon>
        <taxon>Mortierellaceae</taxon>
        <taxon>Linnemannia</taxon>
    </lineage>
</organism>
<feature type="region of interest" description="Disordered" evidence="1">
    <location>
        <begin position="120"/>
        <end position="143"/>
    </location>
</feature>